<reference evidence="2 3" key="1">
    <citation type="submission" date="2019-05" db="EMBL/GenBank/DDBJ databases">
        <title>Another draft genome of Portunus trituberculatus and its Hox gene families provides insights of decapod evolution.</title>
        <authorList>
            <person name="Jeong J.-H."/>
            <person name="Song I."/>
            <person name="Kim S."/>
            <person name="Choi T."/>
            <person name="Kim D."/>
            <person name="Ryu S."/>
            <person name="Kim W."/>
        </authorList>
    </citation>
    <scope>NUCLEOTIDE SEQUENCE [LARGE SCALE GENOMIC DNA]</scope>
    <source>
        <tissue evidence="2">Muscle</tissue>
    </source>
</reference>
<keyword evidence="1" id="KW-0472">Membrane</keyword>
<name>A0A5B7J4T8_PORTR</name>
<dbReference type="Proteomes" id="UP000324222">
    <property type="component" value="Unassembled WGS sequence"/>
</dbReference>
<feature type="transmembrane region" description="Helical" evidence="1">
    <location>
        <begin position="20"/>
        <end position="39"/>
    </location>
</feature>
<dbReference type="AlphaFoldDB" id="A0A5B7J4T8"/>
<comment type="caution">
    <text evidence="2">The sequence shown here is derived from an EMBL/GenBank/DDBJ whole genome shotgun (WGS) entry which is preliminary data.</text>
</comment>
<sequence>MAQLPSDLSLKLNSSLKPLLTTPPWMILGLSLSLLLLTISCL</sequence>
<dbReference type="EMBL" id="VSRR010079471">
    <property type="protein sequence ID" value="MPC88956.1"/>
    <property type="molecule type" value="Genomic_DNA"/>
</dbReference>
<keyword evidence="1" id="KW-1133">Transmembrane helix</keyword>
<proteinExistence type="predicted"/>
<keyword evidence="1" id="KW-0812">Transmembrane</keyword>
<evidence type="ECO:0000256" key="1">
    <source>
        <dbReference type="SAM" id="Phobius"/>
    </source>
</evidence>
<gene>
    <name evidence="2" type="ORF">E2C01_083883</name>
</gene>
<accession>A0A5B7J4T8</accession>
<protein>
    <submittedName>
        <fullName evidence="2">Uncharacterized protein</fullName>
    </submittedName>
</protein>
<evidence type="ECO:0000313" key="3">
    <source>
        <dbReference type="Proteomes" id="UP000324222"/>
    </source>
</evidence>
<keyword evidence="3" id="KW-1185">Reference proteome</keyword>
<organism evidence="2 3">
    <name type="scientific">Portunus trituberculatus</name>
    <name type="common">Swimming crab</name>
    <name type="synonym">Neptunus trituberculatus</name>
    <dbReference type="NCBI Taxonomy" id="210409"/>
    <lineage>
        <taxon>Eukaryota</taxon>
        <taxon>Metazoa</taxon>
        <taxon>Ecdysozoa</taxon>
        <taxon>Arthropoda</taxon>
        <taxon>Crustacea</taxon>
        <taxon>Multicrustacea</taxon>
        <taxon>Malacostraca</taxon>
        <taxon>Eumalacostraca</taxon>
        <taxon>Eucarida</taxon>
        <taxon>Decapoda</taxon>
        <taxon>Pleocyemata</taxon>
        <taxon>Brachyura</taxon>
        <taxon>Eubrachyura</taxon>
        <taxon>Portunoidea</taxon>
        <taxon>Portunidae</taxon>
        <taxon>Portuninae</taxon>
        <taxon>Portunus</taxon>
    </lineage>
</organism>
<evidence type="ECO:0000313" key="2">
    <source>
        <dbReference type="EMBL" id="MPC88956.1"/>
    </source>
</evidence>